<reference evidence="1" key="1">
    <citation type="journal article" date="2020" name="mSystems">
        <title>Genome- and Community-Level Interaction Insights into Carbon Utilization and Element Cycling Functions of Hydrothermarchaeota in Hydrothermal Sediment.</title>
        <authorList>
            <person name="Zhou Z."/>
            <person name="Liu Y."/>
            <person name="Xu W."/>
            <person name="Pan J."/>
            <person name="Luo Z.H."/>
            <person name="Li M."/>
        </authorList>
    </citation>
    <scope>NUCLEOTIDE SEQUENCE [LARGE SCALE GENOMIC DNA]</scope>
    <source>
        <strain evidence="1">HyVt-533</strain>
    </source>
</reference>
<dbReference type="Proteomes" id="UP000886101">
    <property type="component" value="Unassembled WGS sequence"/>
</dbReference>
<organism evidence="1">
    <name type="scientific">Thermodesulfatator atlanticus</name>
    <dbReference type="NCBI Taxonomy" id="501497"/>
    <lineage>
        <taxon>Bacteria</taxon>
        <taxon>Pseudomonadati</taxon>
        <taxon>Thermodesulfobacteriota</taxon>
        <taxon>Thermodesulfobacteria</taxon>
        <taxon>Thermodesulfobacteriales</taxon>
        <taxon>Thermodesulfatatoraceae</taxon>
        <taxon>Thermodesulfatator</taxon>
    </lineage>
</organism>
<gene>
    <name evidence="1" type="ORF">ENJ96_05560</name>
</gene>
<protein>
    <submittedName>
        <fullName evidence="1">Uncharacterized protein</fullName>
    </submittedName>
</protein>
<accession>A0A7V5NZW3</accession>
<evidence type="ECO:0000313" key="1">
    <source>
        <dbReference type="EMBL" id="HHI97303.1"/>
    </source>
</evidence>
<comment type="caution">
    <text evidence="1">The sequence shown here is derived from an EMBL/GenBank/DDBJ whole genome shotgun (WGS) entry which is preliminary data.</text>
</comment>
<name>A0A7V5NZW3_9BACT</name>
<sequence length="437" mass="50514">MSLPSQIVTKFPYGLERNTYFFGKLLTAEDFNLEQSYFLSREALVHHTFFGPGILFGLEVKDLEDHDQKLAFRLTAGLAIDPQGRLIFIPREQKLEVPVANRQSELGLFLLYEECPREPTVTVCDPKECQPNRIREEFKVEAGTNIPEGIKIASLALVNNQYQLKAEPPLELPEKEFASSRLLNLPQIIKTLRALNDNLEKVKRELNAIPRLERKEFVFTCTEDKKEIPLEYKAKKLPLSEIICYLPIDYEISADTPETKHNELKEELNRGSLLLTAYHVKDFFASQPEGETETTPESTPHLRPMTLAYTLRPGLGFSPALRKFKKIRTFKPDTKLKDVAKEASREGVHFRIDPRLPLDKPLKDLADKFVFVYLYPVFDGTLLPYCTINFRDLAKGRVYFLFDWKSFKEEEPDLADMYLKKLKGIPFRLIFVGENQY</sequence>
<proteinExistence type="predicted"/>
<dbReference type="EMBL" id="DROK01000158">
    <property type="protein sequence ID" value="HHI97303.1"/>
    <property type="molecule type" value="Genomic_DNA"/>
</dbReference>
<dbReference type="AlphaFoldDB" id="A0A7V5NZW3"/>